<organism evidence="1 2">
    <name type="scientific">Aspergillus melleus</name>
    <dbReference type="NCBI Taxonomy" id="138277"/>
    <lineage>
        <taxon>Eukaryota</taxon>
        <taxon>Fungi</taxon>
        <taxon>Dikarya</taxon>
        <taxon>Ascomycota</taxon>
        <taxon>Pezizomycotina</taxon>
        <taxon>Eurotiomycetes</taxon>
        <taxon>Eurotiomycetidae</taxon>
        <taxon>Eurotiales</taxon>
        <taxon>Aspergillaceae</taxon>
        <taxon>Aspergillus</taxon>
        <taxon>Aspergillus subgen. Circumdati</taxon>
    </lineage>
</organism>
<comment type="caution">
    <text evidence="1">The sequence shown here is derived from an EMBL/GenBank/DDBJ whole genome shotgun (WGS) entry which is preliminary data.</text>
</comment>
<reference evidence="1 2" key="1">
    <citation type="journal article" date="2023" name="ACS Omega">
        <title>Identification of the Neoaspergillic Acid Biosynthesis Gene Cluster by Establishing an In Vitro CRISPR-Ribonucleoprotein Genetic System in Aspergillus melleus.</title>
        <authorList>
            <person name="Yuan B."/>
            <person name="Grau M.F."/>
            <person name="Murata R.M."/>
            <person name="Torok T."/>
            <person name="Venkateswaran K."/>
            <person name="Stajich J.E."/>
            <person name="Wang C.C.C."/>
        </authorList>
    </citation>
    <scope>NUCLEOTIDE SEQUENCE [LARGE SCALE GENOMIC DNA]</scope>
    <source>
        <strain evidence="1 2">IMV 1140</strain>
    </source>
</reference>
<keyword evidence="2" id="KW-1185">Reference proteome</keyword>
<accession>A0ACC3AT33</accession>
<gene>
    <name evidence="1" type="ORF">N8T08_010010</name>
</gene>
<evidence type="ECO:0000313" key="1">
    <source>
        <dbReference type="EMBL" id="KAK1140697.1"/>
    </source>
</evidence>
<evidence type="ECO:0000313" key="2">
    <source>
        <dbReference type="Proteomes" id="UP001177260"/>
    </source>
</evidence>
<dbReference type="Proteomes" id="UP001177260">
    <property type="component" value="Unassembled WGS sequence"/>
</dbReference>
<name>A0ACC3AT33_9EURO</name>
<sequence length="340" mass="36238">MATTWFCGNCMTSFNSFMKDLEGWEYGRLCAELEDPDAKSCSSQCSDIQNEHCKQHTLDPSACQLDAPQVLTSLCQFIDASDVNPDKGELQRRDLKSPPTDDPTSEEPTRTRAPPKITNASPTHKILTLTELTDVPSTRSTTETVPTTTTNSPIPTTFNTLASSSTSMESSTTVISASPLPSLTTPVALNLSTGSIVGIAIGAALLCGVLWLVIRCCFKHGGKLDAAKDGLHTETLVPLEFVAVPEKYGNTVSELDSRVAANPPRPVQEGIHELGGEPVVAPRSEDTETPKIVATVSEGIRPREQAETVAANGAGGERVQGLPEMVIPDHTKGQRGLAKS</sequence>
<protein>
    <submittedName>
        <fullName evidence="1">Uncharacterized protein</fullName>
    </submittedName>
</protein>
<dbReference type="EMBL" id="JAOPJF010000077">
    <property type="protein sequence ID" value="KAK1140697.1"/>
    <property type="molecule type" value="Genomic_DNA"/>
</dbReference>
<proteinExistence type="predicted"/>